<evidence type="ECO:0000256" key="4">
    <source>
        <dbReference type="ARBA" id="ARBA00022538"/>
    </source>
</evidence>
<evidence type="ECO:0000259" key="15">
    <source>
        <dbReference type="Pfam" id="PF00324"/>
    </source>
</evidence>
<dbReference type="Pfam" id="PF00324">
    <property type="entry name" value="AA_permease"/>
    <property type="match status" value="1"/>
</dbReference>
<gene>
    <name evidence="16" type="ORF">WA026_010505</name>
</gene>
<dbReference type="AlphaFoldDB" id="A0AAW1V9Z7"/>
<sequence>MDTNIKNKNKDIDWSRYGLGSETAQRVRANTSGFVDLSSNFDYSIGGHQASGANELFAEEQGDVPWWKSNFFISQPVLFGTWDGVFTSCLINIFGVIVFLRSGWIVAEAGIFSAVLIVLSTVFIALISVLSAVGICERCRIESGGVYFVIAHVLGSRFGGSLGLLYCFGQAVGCALNVLGFGESMAELIGLGNSIWSVRFIAGAAVLLLGVINVAGVKWVIKLQFILLIILLLAGLDFMVGSLTHTDLEHGVEGWLSNNLKLNMWSNYSPGSSWFIVFGVFFPTITGILSGINMSGDLKAPSTNIPNGSLAAISTGTFLYLVFVIFLGATCTRSYLMTDYTIAAKVSASSVLLLAGLYVSSMSSCLGAMYGTPRVLQSVALENVIPGIGILGTGRGPNKVPLYSMSVVASVTLIFILIGEINMLAPIVTMPFLLTYASIDYAYFALAQTFDIQHQREQRFHKPRVMSSSIDSEESDLDRLFPERTRHKTLRGESSSGSPSSPEDNETTPIALKTHIHSKPKNWYSNLCNRWLSLFGAVLKILIMFLVNWVYAMVCIMVVFFVWLYIGTANPAVKPGLASEFRLLKWIKILFLRCLGRVYDYEQIVVTPVHPGLNVTSSQLNEDNEDFANRRRYHQSATVHGHMVNIDD</sequence>
<dbReference type="GO" id="GO:0055064">
    <property type="term" value="P:chloride ion homeostasis"/>
    <property type="evidence" value="ECO:0007669"/>
    <property type="project" value="TreeGrafter"/>
</dbReference>
<keyword evidence="7" id="KW-0630">Potassium</keyword>
<keyword evidence="17" id="KW-1185">Reference proteome</keyword>
<evidence type="ECO:0000256" key="9">
    <source>
        <dbReference type="ARBA" id="ARBA00023065"/>
    </source>
</evidence>
<evidence type="ECO:0000256" key="1">
    <source>
        <dbReference type="ARBA" id="ARBA00004141"/>
    </source>
</evidence>
<evidence type="ECO:0000256" key="7">
    <source>
        <dbReference type="ARBA" id="ARBA00022958"/>
    </source>
</evidence>
<evidence type="ECO:0000256" key="2">
    <source>
        <dbReference type="ARBA" id="ARBA00010593"/>
    </source>
</evidence>
<dbReference type="GO" id="GO:1990573">
    <property type="term" value="P:potassium ion import across plasma membrane"/>
    <property type="evidence" value="ECO:0007669"/>
    <property type="project" value="TreeGrafter"/>
</dbReference>
<comment type="caution">
    <text evidence="16">The sequence shown here is derived from an EMBL/GenBank/DDBJ whole genome shotgun (WGS) entry which is preliminary data.</text>
</comment>
<dbReference type="PANTHER" id="PTHR11827:SF6">
    <property type="entry name" value="SOLUTE CARRIER FAMILY 12 MEMBER 8"/>
    <property type="match status" value="1"/>
</dbReference>
<feature type="transmembrane region" description="Helical" evidence="14">
    <location>
        <begin position="340"/>
        <end position="359"/>
    </location>
</feature>
<name>A0AAW1V9Z7_9CUCU</name>
<feature type="transmembrane region" description="Helical" evidence="14">
    <location>
        <begin position="400"/>
        <end position="418"/>
    </location>
</feature>
<organism evidence="16 17">
    <name type="scientific">Henosepilachna vigintioctopunctata</name>
    <dbReference type="NCBI Taxonomy" id="420089"/>
    <lineage>
        <taxon>Eukaryota</taxon>
        <taxon>Metazoa</taxon>
        <taxon>Ecdysozoa</taxon>
        <taxon>Arthropoda</taxon>
        <taxon>Hexapoda</taxon>
        <taxon>Insecta</taxon>
        <taxon>Pterygota</taxon>
        <taxon>Neoptera</taxon>
        <taxon>Endopterygota</taxon>
        <taxon>Coleoptera</taxon>
        <taxon>Polyphaga</taxon>
        <taxon>Cucujiformia</taxon>
        <taxon>Coccinelloidea</taxon>
        <taxon>Coccinellidae</taxon>
        <taxon>Epilachninae</taxon>
        <taxon>Epilachnini</taxon>
        <taxon>Henosepilachna</taxon>
    </lineage>
</organism>
<feature type="transmembrane region" description="Helical" evidence="14">
    <location>
        <begin position="308"/>
        <end position="328"/>
    </location>
</feature>
<keyword evidence="9" id="KW-0406">Ion transport</keyword>
<comment type="similarity">
    <text evidence="2">Belongs to the SLC12A transporter family.</text>
</comment>
<reference evidence="16 17" key="1">
    <citation type="submission" date="2023-03" db="EMBL/GenBank/DDBJ databases">
        <title>Genome insight into feeding habits of ladybird beetles.</title>
        <authorList>
            <person name="Li H.-S."/>
            <person name="Huang Y.-H."/>
            <person name="Pang H."/>
        </authorList>
    </citation>
    <scope>NUCLEOTIDE SEQUENCE [LARGE SCALE GENOMIC DNA]</scope>
    <source>
        <strain evidence="16">SYSU_2023b</strain>
        <tissue evidence="16">Whole body</tissue>
    </source>
</reference>
<feature type="transmembrane region" description="Helical" evidence="14">
    <location>
        <begin position="188"/>
        <end position="212"/>
    </location>
</feature>
<dbReference type="GO" id="GO:0015379">
    <property type="term" value="F:potassium:chloride symporter activity"/>
    <property type="evidence" value="ECO:0007669"/>
    <property type="project" value="TreeGrafter"/>
</dbReference>
<evidence type="ECO:0000256" key="8">
    <source>
        <dbReference type="ARBA" id="ARBA00022989"/>
    </source>
</evidence>
<keyword evidence="3" id="KW-0813">Transport</keyword>
<keyword evidence="8 14" id="KW-1133">Transmembrane helix</keyword>
<feature type="transmembrane region" description="Helical" evidence="14">
    <location>
        <begin position="77"/>
        <end position="99"/>
    </location>
</feature>
<dbReference type="InterPro" id="IPR004841">
    <property type="entry name" value="AA-permease/SLC12A_dom"/>
</dbReference>
<proteinExistence type="inferred from homology"/>
<dbReference type="GO" id="GO:0016020">
    <property type="term" value="C:membrane"/>
    <property type="evidence" value="ECO:0007669"/>
    <property type="project" value="UniProtKB-SubCell"/>
</dbReference>
<keyword evidence="6" id="KW-0769">Symport</keyword>
<feature type="transmembrane region" description="Helical" evidence="14">
    <location>
        <begin position="274"/>
        <end position="296"/>
    </location>
</feature>
<evidence type="ECO:0000256" key="12">
    <source>
        <dbReference type="ARBA" id="ARBA00073711"/>
    </source>
</evidence>
<keyword evidence="11" id="KW-0868">Chloride</keyword>
<keyword evidence="5 14" id="KW-0812">Transmembrane</keyword>
<evidence type="ECO:0000256" key="10">
    <source>
        <dbReference type="ARBA" id="ARBA00023136"/>
    </source>
</evidence>
<evidence type="ECO:0000313" key="16">
    <source>
        <dbReference type="EMBL" id="KAK9890415.1"/>
    </source>
</evidence>
<evidence type="ECO:0000256" key="14">
    <source>
        <dbReference type="SAM" id="Phobius"/>
    </source>
</evidence>
<accession>A0AAW1V9Z7</accession>
<feature type="compositionally biased region" description="Low complexity" evidence="13">
    <location>
        <begin position="492"/>
        <end position="502"/>
    </location>
</feature>
<feature type="transmembrane region" description="Helical" evidence="14">
    <location>
        <begin position="111"/>
        <end position="133"/>
    </location>
</feature>
<evidence type="ECO:0000256" key="3">
    <source>
        <dbReference type="ARBA" id="ARBA00022448"/>
    </source>
</evidence>
<feature type="transmembrane region" description="Helical" evidence="14">
    <location>
        <begin position="219"/>
        <end position="240"/>
    </location>
</feature>
<dbReference type="FunFam" id="1.20.1740.10:FF:000030">
    <property type="entry name" value="solute carrier family 12 member 8"/>
    <property type="match status" value="1"/>
</dbReference>
<dbReference type="Gene3D" id="1.20.1740.10">
    <property type="entry name" value="Amino acid/polyamine transporter I"/>
    <property type="match status" value="1"/>
</dbReference>
<keyword evidence="10 14" id="KW-0472">Membrane</keyword>
<evidence type="ECO:0000256" key="6">
    <source>
        <dbReference type="ARBA" id="ARBA00022847"/>
    </source>
</evidence>
<evidence type="ECO:0000256" key="5">
    <source>
        <dbReference type="ARBA" id="ARBA00022692"/>
    </source>
</evidence>
<evidence type="ECO:0000313" key="17">
    <source>
        <dbReference type="Proteomes" id="UP001431783"/>
    </source>
</evidence>
<protein>
    <recommendedName>
        <fullName evidence="12">Solute carrier family 12 member 8</fullName>
    </recommendedName>
</protein>
<feature type="region of interest" description="Disordered" evidence="13">
    <location>
        <begin position="488"/>
        <end position="507"/>
    </location>
</feature>
<feature type="domain" description="Amino acid permease/ SLC12A" evidence="15">
    <location>
        <begin position="85"/>
        <end position="446"/>
    </location>
</feature>
<dbReference type="InterPro" id="IPR004842">
    <property type="entry name" value="SLC12A_fam"/>
</dbReference>
<evidence type="ECO:0000256" key="13">
    <source>
        <dbReference type="SAM" id="MobiDB-lite"/>
    </source>
</evidence>
<dbReference type="EMBL" id="JARQZJ010000125">
    <property type="protein sequence ID" value="KAK9890415.1"/>
    <property type="molecule type" value="Genomic_DNA"/>
</dbReference>
<keyword evidence="4" id="KW-0633">Potassium transport</keyword>
<dbReference type="Proteomes" id="UP001431783">
    <property type="component" value="Unassembled WGS sequence"/>
</dbReference>
<dbReference type="GO" id="GO:0006884">
    <property type="term" value="P:cell volume homeostasis"/>
    <property type="evidence" value="ECO:0007669"/>
    <property type="project" value="TreeGrafter"/>
</dbReference>
<comment type="subcellular location">
    <subcellularLocation>
        <location evidence="1">Membrane</location>
        <topology evidence="1">Multi-pass membrane protein</topology>
    </subcellularLocation>
</comment>
<evidence type="ECO:0000256" key="11">
    <source>
        <dbReference type="ARBA" id="ARBA00023214"/>
    </source>
</evidence>
<feature type="transmembrane region" description="Helical" evidence="14">
    <location>
        <begin position="424"/>
        <end position="446"/>
    </location>
</feature>
<dbReference type="GO" id="GO:0055075">
    <property type="term" value="P:potassium ion homeostasis"/>
    <property type="evidence" value="ECO:0007669"/>
    <property type="project" value="TreeGrafter"/>
</dbReference>
<feature type="transmembrane region" description="Helical" evidence="14">
    <location>
        <begin position="541"/>
        <end position="566"/>
    </location>
</feature>
<dbReference type="PANTHER" id="PTHR11827">
    <property type="entry name" value="SOLUTE CARRIER FAMILY 12, CATION COTRANSPORTERS"/>
    <property type="match status" value="1"/>
</dbReference>